<gene>
    <name evidence="4" type="ORF">A2954_06915</name>
</gene>
<keyword evidence="2 3" id="KW-0663">Pyridoxal phosphate</keyword>
<evidence type="ECO:0000256" key="2">
    <source>
        <dbReference type="PIRSR" id="PIRSR000390-2"/>
    </source>
</evidence>
<dbReference type="PANTHER" id="PTHR30244">
    <property type="entry name" value="TRANSAMINASE"/>
    <property type="match status" value="1"/>
</dbReference>
<evidence type="ECO:0000313" key="5">
    <source>
        <dbReference type="Proteomes" id="UP000177698"/>
    </source>
</evidence>
<dbReference type="GO" id="GO:0000271">
    <property type="term" value="P:polysaccharide biosynthetic process"/>
    <property type="evidence" value="ECO:0007669"/>
    <property type="project" value="TreeGrafter"/>
</dbReference>
<dbReference type="Gene3D" id="3.40.640.10">
    <property type="entry name" value="Type I PLP-dependent aspartate aminotransferase-like (Major domain)"/>
    <property type="match status" value="1"/>
</dbReference>
<dbReference type="PIRSF" id="PIRSF000390">
    <property type="entry name" value="PLP_StrS"/>
    <property type="match status" value="1"/>
</dbReference>
<dbReference type="PANTHER" id="PTHR30244:SF34">
    <property type="entry name" value="DTDP-4-AMINO-4,6-DIDEOXYGALACTOSE TRANSAMINASE"/>
    <property type="match status" value="1"/>
</dbReference>
<evidence type="ECO:0000313" key="4">
    <source>
        <dbReference type="EMBL" id="OGK41587.1"/>
    </source>
</evidence>
<dbReference type="CDD" id="cd00616">
    <property type="entry name" value="AHBA_syn"/>
    <property type="match status" value="1"/>
</dbReference>
<sequence length="360" mass="40534">MTKEKIMKVSLTKPSIDSKELKAVERVLKSGWLIRGKETKAFEEEFAAYSGAKYGVATNGCTMALYLAVKQLKLKAGDEVIVPSLTWSATASIVIQAGLTPVFADVKKSDWCLDPKDVKSKITKKTKLVIPVHYSGKFAIGFENISIPVIYDSAHRIEKKDFTGVTSCYSFYAVKNMMTVRGGMILTNDEKAAKYYAMLCHGGLDKDTFSRYLGGKTQHDASSFYYEIVEPGWNFDMTDLEAAIGREQLKKIDVLNKKRMKVVEKYNKAFGLKNTGDHFYPILVENRDEFLVSMKEVGIQCGIHYLPLHLMKGYKEYRTSLPVTEYIGKRCVTLPLHPELASEEVEFVIQKTKDTAQFSA</sequence>
<dbReference type="InterPro" id="IPR015422">
    <property type="entry name" value="PyrdxlP-dep_Trfase_small"/>
</dbReference>
<evidence type="ECO:0000256" key="1">
    <source>
        <dbReference type="PIRSR" id="PIRSR000390-1"/>
    </source>
</evidence>
<feature type="modified residue" description="N6-(pyridoxal phosphate)lysine" evidence="2">
    <location>
        <position position="175"/>
    </location>
</feature>
<organism evidence="4 5">
    <name type="scientific">Candidatus Roizmanbacteria bacterium RIFCSPLOWO2_01_FULL_37_12</name>
    <dbReference type="NCBI Taxonomy" id="1802056"/>
    <lineage>
        <taxon>Bacteria</taxon>
        <taxon>Candidatus Roizmaniibacteriota</taxon>
    </lineage>
</organism>
<evidence type="ECO:0000256" key="3">
    <source>
        <dbReference type="RuleBase" id="RU004508"/>
    </source>
</evidence>
<dbReference type="AlphaFoldDB" id="A0A1F7IE04"/>
<accession>A0A1F7IE04</accession>
<dbReference type="EMBL" id="MGAG01000010">
    <property type="protein sequence ID" value="OGK41587.1"/>
    <property type="molecule type" value="Genomic_DNA"/>
</dbReference>
<reference evidence="4 5" key="1">
    <citation type="journal article" date="2016" name="Nat. Commun.">
        <title>Thousands of microbial genomes shed light on interconnected biogeochemical processes in an aquifer system.</title>
        <authorList>
            <person name="Anantharaman K."/>
            <person name="Brown C.T."/>
            <person name="Hug L.A."/>
            <person name="Sharon I."/>
            <person name="Castelle C.J."/>
            <person name="Probst A.J."/>
            <person name="Thomas B.C."/>
            <person name="Singh A."/>
            <person name="Wilkins M.J."/>
            <person name="Karaoz U."/>
            <person name="Brodie E.L."/>
            <person name="Williams K.H."/>
            <person name="Hubbard S.S."/>
            <person name="Banfield J.F."/>
        </authorList>
    </citation>
    <scope>NUCLEOTIDE SEQUENCE [LARGE SCALE GENOMIC DNA]</scope>
</reference>
<comment type="similarity">
    <text evidence="3">Belongs to the DegT/DnrJ/EryC1 family.</text>
</comment>
<evidence type="ECO:0008006" key="6">
    <source>
        <dbReference type="Google" id="ProtNLM"/>
    </source>
</evidence>
<protein>
    <recommendedName>
        <fullName evidence="6">Aminotransferase DegT</fullName>
    </recommendedName>
</protein>
<dbReference type="GO" id="GO:0030170">
    <property type="term" value="F:pyridoxal phosphate binding"/>
    <property type="evidence" value="ECO:0007669"/>
    <property type="project" value="TreeGrafter"/>
</dbReference>
<dbReference type="Pfam" id="PF01041">
    <property type="entry name" value="DegT_DnrJ_EryC1"/>
    <property type="match status" value="1"/>
</dbReference>
<dbReference type="GO" id="GO:0008483">
    <property type="term" value="F:transaminase activity"/>
    <property type="evidence" value="ECO:0007669"/>
    <property type="project" value="TreeGrafter"/>
</dbReference>
<dbReference type="STRING" id="1802056.A2954_06915"/>
<comment type="caution">
    <text evidence="4">The sequence shown here is derived from an EMBL/GenBank/DDBJ whole genome shotgun (WGS) entry which is preliminary data.</text>
</comment>
<dbReference type="InterPro" id="IPR000653">
    <property type="entry name" value="DegT/StrS_aminotransferase"/>
</dbReference>
<dbReference type="Gene3D" id="3.90.1150.10">
    <property type="entry name" value="Aspartate Aminotransferase, domain 1"/>
    <property type="match status" value="1"/>
</dbReference>
<dbReference type="InterPro" id="IPR015424">
    <property type="entry name" value="PyrdxlP-dep_Trfase"/>
</dbReference>
<dbReference type="SUPFAM" id="SSF53383">
    <property type="entry name" value="PLP-dependent transferases"/>
    <property type="match status" value="1"/>
</dbReference>
<feature type="active site" description="Proton acceptor" evidence="1">
    <location>
        <position position="175"/>
    </location>
</feature>
<dbReference type="InterPro" id="IPR015421">
    <property type="entry name" value="PyrdxlP-dep_Trfase_major"/>
</dbReference>
<name>A0A1F7IE04_9BACT</name>
<proteinExistence type="inferred from homology"/>
<dbReference type="Proteomes" id="UP000177698">
    <property type="component" value="Unassembled WGS sequence"/>
</dbReference>